<dbReference type="GO" id="GO:0047127">
    <property type="term" value="F:thiomorpholine-carboxylate dehydrogenase activity"/>
    <property type="evidence" value="ECO:0007669"/>
    <property type="project" value="UniProtKB-EC"/>
</dbReference>
<evidence type="ECO:0000313" key="19">
    <source>
        <dbReference type="Proteomes" id="UP000503349"/>
    </source>
</evidence>
<comment type="catalytic activity">
    <reaction evidence="7">
        <text>L-proline + NADP(+) = 1-pyrroline-2-carboxylate + NADPH + H(+)</text>
        <dbReference type="Rhea" id="RHEA:20317"/>
        <dbReference type="ChEBI" id="CHEBI:15378"/>
        <dbReference type="ChEBI" id="CHEBI:39785"/>
        <dbReference type="ChEBI" id="CHEBI:57783"/>
        <dbReference type="ChEBI" id="CHEBI:58349"/>
        <dbReference type="ChEBI" id="CHEBI:60039"/>
        <dbReference type="EC" id="1.5.1.1"/>
    </reaction>
    <physiologicalReaction direction="right-to-left" evidence="7">
        <dbReference type="Rhea" id="RHEA:20319"/>
    </physiologicalReaction>
</comment>
<comment type="catalytic activity">
    <reaction evidence="10">
        <text>(R)-lanthionine ketimine + NADPH + 2 H(+) = (3R,5R)-1,4-thiomorpholine-3,5-dicarboxylate + NADP(+)</text>
        <dbReference type="Rhea" id="RHEA:68040"/>
        <dbReference type="ChEBI" id="CHEBI:15378"/>
        <dbReference type="ChEBI" id="CHEBI:57783"/>
        <dbReference type="ChEBI" id="CHEBI:58349"/>
        <dbReference type="ChEBI" id="CHEBI:176891"/>
        <dbReference type="ChEBI" id="CHEBI:176892"/>
    </reaction>
    <physiologicalReaction direction="left-to-right" evidence="10">
        <dbReference type="Rhea" id="RHEA:68041"/>
    </physiologicalReaction>
</comment>
<proteinExistence type="inferred from homology"/>
<evidence type="ECO:0000256" key="6">
    <source>
        <dbReference type="ARBA" id="ARBA00093197"/>
    </source>
</evidence>
<dbReference type="PANTHER" id="PTHR13812:SF19">
    <property type="entry name" value="KETIMINE REDUCTASE MU-CRYSTALLIN"/>
    <property type="match status" value="1"/>
</dbReference>
<accession>A0A6G1QPJ5</accession>
<dbReference type="InterPro" id="IPR023401">
    <property type="entry name" value="ODC_N"/>
</dbReference>
<comment type="catalytic activity">
    <reaction evidence="5">
        <text>L-pipecolate + NAD(+) = Delta(1)-piperideine-2-carboxylate + NADH + H(+)</text>
        <dbReference type="Rhea" id="RHEA:30807"/>
        <dbReference type="ChEBI" id="CHEBI:15378"/>
        <dbReference type="ChEBI" id="CHEBI:57540"/>
        <dbReference type="ChEBI" id="CHEBI:57945"/>
        <dbReference type="ChEBI" id="CHEBI:61185"/>
        <dbReference type="ChEBI" id="CHEBI:77631"/>
        <dbReference type="EC" id="1.5.1.1"/>
    </reaction>
    <physiologicalReaction direction="right-to-left" evidence="5">
        <dbReference type="Rhea" id="RHEA:30809"/>
    </physiologicalReaction>
</comment>
<evidence type="ECO:0000313" key="18">
    <source>
        <dbReference type="EMBL" id="KAF3704601.1"/>
    </source>
</evidence>
<evidence type="ECO:0000256" key="17">
    <source>
        <dbReference type="ARBA" id="ARBA00093650"/>
    </source>
</evidence>
<evidence type="ECO:0000256" key="2">
    <source>
        <dbReference type="ARBA" id="ARBA00012883"/>
    </source>
</evidence>
<evidence type="ECO:0000256" key="4">
    <source>
        <dbReference type="ARBA" id="ARBA00033420"/>
    </source>
</evidence>
<dbReference type="Gene3D" id="3.40.50.720">
    <property type="entry name" value="NAD(P)-binding Rossmann-like Domain"/>
    <property type="match status" value="2"/>
</dbReference>
<dbReference type="InterPro" id="IPR036291">
    <property type="entry name" value="NAD(P)-bd_dom_sf"/>
</dbReference>
<reference evidence="19" key="2">
    <citation type="submission" date="2019-02" db="EMBL/GenBank/DDBJ databases">
        <title>Opniocepnalus argus Var Kimnra genome.</title>
        <authorList>
            <person name="Zhou C."/>
            <person name="Xiao S."/>
        </authorList>
    </citation>
    <scope>NUCLEOTIDE SEQUENCE [LARGE SCALE GENOMIC DNA]</scope>
</reference>
<name>A0A6G1QPJ5_CHAAH</name>
<sequence length="190" mass="21298">MAEPPVVIWKHEVKRLLRYKELIPRLEEALGKFSRRDSAEVIQPVRTTVALQKHNGFMGLMPTYMENDGVLCTKCVCFYKREDGSTLPSTQATVMLLDPEYGNVKALLMHPDADVLTIIGTGNQALSHYNVFTEMFSFKEADIFAELGEVINGTKPAHRDKTTVFKSLGMAVEDAVSAKLVFDQWKVDTG</sequence>
<keyword evidence="19" id="KW-1185">Reference proteome</keyword>
<dbReference type="GO" id="GO:0070324">
    <property type="term" value="F:thyroid hormone binding"/>
    <property type="evidence" value="ECO:0007669"/>
    <property type="project" value="TreeGrafter"/>
</dbReference>
<evidence type="ECO:0000256" key="3">
    <source>
        <dbReference type="ARBA" id="ARBA00015173"/>
    </source>
</evidence>
<evidence type="ECO:0000256" key="15">
    <source>
        <dbReference type="ARBA" id="ARBA00093567"/>
    </source>
</evidence>
<evidence type="ECO:0000256" key="5">
    <source>
        <dbReference type="ARBA" id="ARBA00093190"/>
    </source>
</evidence>
<dbReference type="PANTHER" id="PTHR13812">
    <property type="entry name" value="KETIMINE REDUCTASE MU-CRYSTALLIN"/>
    <property type="match status" value="1"/>
</dbReference>
<evidence type="ECO:0000256" key="13">
    <source>
        <dbReference type="ARBA" id="ARBA00093264"/>
    </source>
</evidence>
<evidence type="ECO:0000256" key="7">
    <source>
        <dbReference type="ARBA" id="ARBA00093203"/>
    </source>
</evidence>
<dbReference type="Proteomes" id="UP000503349">
    <property type="component" value="Chromosome 20"/>
</dbReference>
<dbReference type="Pfam" id="PF02423">
    <property type="entry name" value="OCD_Mu_crystall"/>
    <property type="match status" value="2"/>
</dbReference>
<dbReference type="GO" id="GO:0050241">
    <property type="term" value="F:pyrroline-2-carboxylate reductase activity"/>
    <property type="evidence" value="ECO:0007669"/>
    <property type="project" value="UniProtKB-EC"/>
</dbReference>
<dbReference type="AlphaFoldDB" id="A0A6G1QPJ5"/>
<comment type="catalytic activity">
    <reaction evidence="13">
        <text>L-proline + NAD(+) = 1-pyrroline-2-carboxylate + NADH + H(+)</text>
        <dbReference type="Rhea" id="RHEA:20321"/>
        <dbReference type="ChEBI" id="CHEBI:15378"/>
        <dbReference type="ChEBI" id="CHEBI:39785"/>
        <dbReference type="ChEBI" id="CHEBI:57540"/>
        <dbReference type="ChEBI" id="CHEBI:57945"/>
        <dbReference type="ChEBI" id="CHEBI:60039"/>
        <dbReference type="EC" id="1.5.1.1"/>
    </reaction>
    <physiologicalReaction direction="right-to-left" evidence="13">
        <dbReference type="Rhea" id="RHEA:20323"/>
    </physiologicalReaction>
</comment>
<dbReference type="EC" id="1.5.1.1" evidence="16"/>
<organism evidence="18 19">
    <name type="scientific">Channa argus</name>
    <name type="common">Northern snakehead</name>
    <name type="synonym">Ophicephalus argus</name>
    <dbReference type="NCBI Taxonomy" id="215402"/>
    <lineage>
        <taxon>Eukaryota</taxon>
        <taxon>Metazoa</taxon>
        <taxon>Chordata</taxon>
        <taxon>Craniata</taxon>
        <taxon>Vertebrata</taxon>
        <taxon>Euteleostomi</taxon>
        <taxon>Actinopterygii</taxon>
        <taxon>Neopterygii</taxon>
        <taxon>Teleostei</taxon>
        <taxon>Neoteleostei</taxon>
        <taxon>Acanthomorphata</taxon>
        <taxon>Anabantaria</taxon>
        <taxon>Anabantiformes</taxon>
        <taxon>Channoidei</taxon>
        <taxon>Channidae</taxon>
        <taxon>Channa</taxon>
    </lineage>
</organism>
<comment type="similarity">
    <text evidence="1">Belongs to the ornithine cyclodeaminase/mu-crystallin family.</text>
</comment>
<dbReference type="InterPro" id="IPR003462">
    <property type="entry name" value="ODC_Mu_crystall"/>
</dbReference>
<dbReference type="Gene3D" id="3.30.1780.10">
    <property type="entry name" value="ornithine cyclodeaminase, domain 1"/>
    <property type="match status" value="2"/>
</dbReference>
<comment type="subunit">
    <text evidence="15">Homodimer. Binds the thyroid hormone triiodothyronine (T3); T3 binding inhibits enzymatic activity.</text>
</comment>
<dbReference type="GO" id="GO:0005737">
    <property type="term" value="C:cytoplasm"/>
    <property type="evidence" value="ECO:0007669"/>
    <property type="project" value="TreeGrafter"/>
</dbReference>
<evidence type="ECO:0000256" key="16">
    <source>
        <dbReference type="ARBA" id="ARBA00093598"/>
    </source>
</evidence>
<comment type="catalytic activity">
    <reaction evidence="11">
        <text>(S)-cystathionine ketimine + NADH + 2 H(+) = (3R,5S)-2,3,5,6,7-pentahydro-1,4-thiazepine-3,5-dicarboxylate + NAD(+)</text>
        <dbReference type="Rhea" id="RHEA:68032"/>
        <dbReference type="ChEBI" id="CHEBI:15378"/>
        <dbReference type="ChEBI" id="CHEBI:57540"/>
        <dbReference type="ChEBI" id="CHEBI:57945"/>
        <dbReference type="ChEBI" id="CHEBI:176808"/>
        <dbReference type="ChEBI" id="CHEBI:176810"/>
    </reaction>
    <physiologicalReaction direction="left-to-right" evidence="11">
        <dbReference type="Rhea" id="RHEA:68033"/>
    </physiologicalReaction>
</comment>
<dbReference type="EC" id="1.5.1.25" evidence="2"/>
<evidence type="ECO:0000256" key="9">
    <source>
        <dbReference type="ARBA" id="ARBA00093227"/>
    </source>
</evidence>
<evidence type="ECO:0000256" key="12">
    <source>
        <dbReference type="ARBA" id="ARBA00093263"/>
    </source>
</evidence>
<comment type="catalytic activity">
    <reaction evidence="9">
        <text>(S)-cystathionine ketimine + NADPH + 2 H(+) = (3R,5S)-2,3,5,6,7-pentahydro-1,4-thiazepine-3,5-dicarboxylate + NADP(+)</text>
        <dbReference type="Rhea" id="RHEA:68036"/>
        <dbReference type="ChEBI" id="CHEBI:15378"/>
        <dbReference type="ChEBI" id="CHEBI:57783"/>
        <dbReference type="ChEBI" id="CHEBI:58349"/>
        <dbReference type="ChEBI" id="CHEBI:176808"/>
        <dbReference type="ChEBI" id="CHEBI:176810"/>
    </reaction>
    <physiologicalReaction direction="left-to-right" evidence="9">
        <dbReference type="Rhea" id="RHEA:68037"/>
    </physiologicalReaction>
</comment>
<comment type="catalytic activity">
    <reaction evidence="6">
        <text>Delta(2)-thiazoline-2-carboxylate + NADPH + 2 H(+) = L-thiazolidine-2-carboxylate + NADP(+)</text>
        <dbReference type="Rhea" id="RHEA:68072"/>
        <dbReference type="ChEBI" id="CHEBI:15378"/>
        <dbReference type="ChEBI" id="CHEBI:57783"/>
        <dbReference type="ChEBI" id="CHEBI:58349"/>
        <dbReference type="ChEBI" id="CHEBI:176895"/>
        <dbReference type="ChEBI" id="CHEBI:176896"/>
    </reaction>
    <physiologicalReaction direction="left-to-right" evidence="6">
        <dbReference type="Rhea" id="RHEA:68073"/>
    </physiologicalReaction>
</comment>
<protein>
    <recommendedName>
        <fullName evidence="3">Ketimine reductase mu-crystallin</fullName>
        <ecNumber evidence="16">1.5.1.1</ecNumber>
        <ecNumber evidence="2">1.5.1.25</ecNumber>
    </recommendedName>
    <alternativeName>
        <fullName evidence="17">1-piperideine-2-carboxylate/1-pyrroline-2-carboxylate reductase</fullName>
    </alternativeName>
    <alternativeName>
        <fullName evidence="4">NADP-regulated thyroid-hormone-binding protein</fullName>
    </alternativeName>
</protein>
<evidence type="ECO:0000256" key="14">
    <source>
        <dbReference type="ARBA" id="ARBA00093273"/>
    </source>
</evidence>
<comment type="catalytic activity">
    <reaction evidence="14">
        <text>L-pipecolate + NADP(+) = Delta(1)-piperideine-2-carboxylate + NADPH + H(+)</text>
        <dbReference type="Rhea" id="RHEA:12524"/>
        <dbReference type="ChEBI" id="CHEBI:15378"/>
        <dbReference type="ChEBI" id="CHEBI:57783"/>
        <dbReference type="ChEBI" id="CHEBI:58349"/>
        <dbReference type="ChEBI" id="CHEBI:61185"/>
        <dbReference type="ChEBI" id="CHEBI:77631"/>
        <dbReference type="EC" id="1.5.1.1"/>
    </reaction>
    <physiologicalReaction direction="right-to-left" evidence="14">
        <dbReference type="Rhea" id="RHEA:12526"/>
    </physiologicalReaction>
</comment>
<evidence type="ECO:0000256" key="1">
    <source>
        <dbReference type="ARBA" id="ARBA00008903"/>
    </source>
</evidence>
<reference evidence="18 19" key="1">
    <citation type="submission" date="2019-02" db="EMBL/GenBank/DDBJ databases">
        <title>Opniocepnalus argus genome.</title>
        <authorList>
            <person name="Zhou C."/>
            <person name="Xiao S."/>
        </authorList>
    </citation>
    <scope>NUCLEOTIDE SEQUENCE [LARGE SCALE GENOMIC DNA]</scope>
    <source>
        <strain evidence="18">OARG1902GOOAL</strain>
        <tissue evidence="18">Muscle</tissue>
    </source>
</reference>
<dbReference type="SUPFAM" id="SSF51735">
    <property type="entry name" value="NAD(P)-binding Rossmann-fold domains"/>
    <property type="match status" value="2"/>
</dbReference>
<gene>
    <name evidence="18" type="ORF">EXN66_Car020290</name>
</gene>
<evidence type="ECO:0000256" key="8">
    <source>
        <dbReference type="ARBA" id="ARBA00093226"/>
    </source>
</evidence>
<dbReference type="GO" id="GO:0042403">
    <property type="term" value="P:thyroid hormone metabolic process"/>
    <property type="evidence" value="ECO:0007669"/>
    <property type="project" value="TreeGrafter"/>
</dbReference>
<evidence type="ECO:0000256" key="10">
    <source>
        <dbReference type="ARBA" id="ARBA00093248"/>
    </source>
</evidence>
<dbReference type="EMBL" id="CM015731">
    <property type="protein sequence ID" value="KAF3704601.1"/>
    <property type="molecule type" value="Genomic_DNA"/>
</dbReference>
<evidence type="ECO:0000256" key="11">
    <source>
        <dbReference type="ARBA" id="ARBA00093250"/>
    </source>
</evidence>
<comment type="catalytic activity">
    <reaction evidence="8">
        <text>(3R)-1,4-thiomorpholine-3-carboxylate + NAD(+) = 3,4-dehydrothiomorpholine-3-carboxylate + NADH + 2 H(+)</text>
        <dbReference type="Rhea" id="RHEA:12504"/>
        <dbReference type="ChEBI" id="CHEBI:15378"/>
        <dbReference type="ChEBI" id="CHEBI:57540"/>
        <dbReference type="ChEBI" id="CHEBI:57945"/>
        <dbReference type="ChEBI" id="CHEBI:58517"/>
        <dbReference type="ChEBI" id="CHEBI:176873"/>
        <dbReference type="EC" id="1.5.1.25"/>
    </reaction>
    <physiologicalReaction direction="right-to-left" evidence="8">
        <dbReference type="Rhea" id="RHEA:12506"/>
    </physiologicalReaction>
</comment>
<comment type="catalytic activity">
    <reaction evidence="12">
        <text>(3R)-1,4-thiomorpholine-3-carboxylate + NADP(+) = 3,4-dehydrothiomorpholine-3-carboxylate + NADPH + 2 H(+)</text>
        <dbReference type="Rhea" id="RHEA:12500"/>
        <dbReference type="ChEBI" id="CHEBI:15378"/>
        <dbReference type="ChEBI" id="CHEBI:57783"/>
        <dbReference type="ChEBI" id="CHEBI:58349"/>
        <dbReference type="ChEBI" id="CHEBI:58517"/>
        <dbReference type="ChEBI" id="CHEBI:176873"/>
        <dbReference type="EC" id="1.5.1.25"/>
    </reaction>
    <physiologicalReaction direction="right-to-left" evidence="12">
        <dbReference type="Rhea" id="RHEA:12502"/>
    </physiologicalReaction>
</comment>